<organism evidence="4 5">
    <name type="scientific">Hyphopichia burtonii NRRL Y-1933</name>
    <dbReference type="NCBI Taxonomy" id="984485"/>
    <lineage>
        <taxon>Eukaryota</taxon>
        <taxon>Fungi</taxon>
        <taxon>Dikarya</taxon>
        <taxon>Ascomycota</taxon>
        <taxon>Saccharomycotina</taxon>
        <taxon>Pichiomycetes</taxon>
        <taxon>Debaryomycetaceae</taxon>
        <taxon>Hyphopichia</taxon>
    </lineage>
</organism>
<reference evidence="5" key="1">
    <citation type="submission" date="2016-05" db="EMBL/GenBank/DDBJ databases">
        <title>Comparative genomics of biotechnologically important yeasts.</title>
        <authorList>
            <consortium name="DOE Joint Genome Institute"/>
            <person name="Riley R."/>
            <person name="Haridas S."/>
            <person name="Wolfe K.H."/>
            <person name="Lopes M.R."/>
            <person name="Hittinger C.T."/>
            <person name="Goker M."/>
            <person name="Salamov A."/>
            <person name="Wisecaver J."/>
            <person name="Long T.M."/>
            <person name="Aerts A.L."/>
            <person name="Barry K."/>
            <person name="Choi C."/>
            <person name="Clum A."/>
            <person name="Coughlan A.Y."/>
            <person name="Deshpande S."/>
            <person name="Douglass A.P."/>
            <person name="Hanson S.J."/>
            <person name="Klenk H.-P."/>
            <person name="Labutti K."/>
            <person name="Lapidus A."/>
            <person name="Lindquist E."/>
            <person name="Lipzen A."/>
            <person name="Meier-Kolthoff J.P."/>
            <person name="Ohm R.A."/>
            <person name="Otillar R.P."/>
            <person name="Pangilinan J."/>
            <person name="Peng Y."/>
            <person name="Rokas A."/>
            <person name="Rosa C.A."/>
            <person name="Scheuner C."/>
            <person name="Sibirny A.A."/>
            <person name="Slot J.C."/>
            <person name="Stielow J.B."/>
            <person name="Sun H."/>
            <person name="Kurtzman C.P."/>
            <person name="Blackwell M."/>
            <person name="Grigoriev I.V."/>
            <person name="Jeffries T.W."/>
        </authorList>
    </citation>
    <scope>NUCLEOTIDE SEQUENCE [LARGE SCALE GENOMIC DNA]</scope>
    <source>
        <strain evidence="5">NRRL Y-1933</strain>
    </source>
</reference>
<dbReference type="OrthoDB" id="245150at2759"/>
<gene>
    <name evidence="4" type="ORF">HYPBUDRAFT_153188</name>
</gene>
<dbReference type="GO" id="GO:0043328">
    <property type="term" value="P:protein transport to vacuole involved in ubiquitin-dependent protein catabolic process via the multivesicular body sorting pathway"/>
    <property type="evidence" value="ECO:0007669"/>
    <property type="project" value="TreeGrafter"/>
</dbReference>
<name>A0A1E4RJH5_9ASCO</name>
<dbReference type="AlphaFoldDB" id="A0A1E4RJH5"/>
<dbReference type="GeneID" id="30995964"/>
<dbReference type="Proteomes" id="UP000095085">
    <property type="component" value="Unassembled WGS sequence"/>
</dbReference>
<keyword evidence="2" id="KW-0813">Transport</keyword>
<dbReference type="SUPFAM" id="SSF46785">
    <property type="entry name" value="Winged helix' DNA-binding domain"/>
    <property type="match status" value="2"/>
</dbReference>
<accession>A0A1E4RJH5</accession>
<dbReference type="InterPro" id="IPR036388">
    <property type="entry name" value="WH-like_DNA-bd_sf"/>
</dbReference>
<dbReference type="InterPro" id="IPR008570">
    <property type="entry name" value="ESCRT-II_cplx_Vps25-sub"/>
</dbReference>
<dbReference type="Gene3D" id="1.10.10.570">
    <property type="entry name" value="Winged helix' DNA-binding domain. Chain C. Domain 1"/>
    <property type="match status" value="1"/>
</dbReference>
<keyword evidence="5" id="KW-1185">Reference proteome</keyword>
<evidence type="ECO:0000313" key="4">
    <source>
        <dbReference type="EMBL" id="ODV67380.1"/>
    </source>
</evidence>
<evidence type="ECO:0000256" key="1">
    <source>
        <dbReference type="ARBA" id="ARBA00009674"/>
    </source>
</evidence>
<dbReference type="InterPro" id="IPR036390">
    <property type="entry name" value="WH_DNA-bd_sf"/>
</dbReference>
<comment type="similarity">
    <text evidence="1">Belongs to the VPS25 family.</text>
</comment>
<evidence type="ECO:0000313" key="5">
    <source>
        <dbReference type="Proteomes" id="UP000095085"/>
    </source>
</evidence>
<dbReference type="Gene3D" id="1.10.10.10">
    <property type="entry name" value="Winged helix-like DNA-binding domain superfamily/Winged helix DNA-binding domain"/>
    <property type="match status" value="1"/>
</dbReference>
<keyword evidence="3" id="KW-0653">Protein transport</keyword>
<dbReference type="GO" id="GO:0005198">
    <property type="term" value="F:structural molecule activity"/>
    <property type="evidence" value="ECO:0007669"/>
    <property type="project" value="TreeGrafter"/>
</dbReference>
<dbReference type="STRING" id="984485.A0A1E4RJH5"/>
<dbReference type="Pfam" id="PF05871">
    <property type="entry name" value="ESCRT-II"/>
    <property type="match status" value="1"/>
</dbReference>
<dbReference type="EMBL" id="KV454541">
    <property type="protein sequence ID" value="ODV67380.1"/>
    <property type="molecule type" value="Genomic_DNA"/>
</dbReference>
<dbReference type="GO" id="GO:0042803">
    <property type="term" value="F:protein homodimerization activity"/>
    <property type="evidence" value="ECO:0007669"/>
    <property type="project" value="TreeGrafter"/>
</dbReference>
<evidence type="ECO:0000256" key="2">
    <source>
        <dbReference type="ARBA" id="ARBA00022448"/>
    </source>
</evidence>
<dbReference type="PANTHER" id="PTHR13149">
    <property type="entry name" value="VACUOLAR PROTEIN SORTING-ASSOCIATED PROTEIN VPS25"/>
    <property type="match status" value="1"/>
</dbReference>
<protein>
    <submittedName>
        <fullName evidence="4">ESCRT-II complex, vps25 subunit</fullName>
    </submittedName>
</protein>
<dbReference type="GO" id="GO:0000814">
    <property type="term" value="C:ESCRT II complex"/>
    <property type="evidence" value="ECO:0007669"/>
    <property type="project" value="InterPro"/>
</dbReference>
<dbReference type="InterPro" id="IPR014041">
    <property type="entry name" value="ESCRT-II_cplx_Vps25-sub_N"/>
</dbReference>
<proteinExistence type="inferred from homology"/>
<dbReference type="PANTHER" id="PTHR13149:SF0">
    <property type="entry name" value="VACUOLAR PROTEIN-SORTING-ASSOCIATED PROTEIN 25"/>
    <property type="match status" value="1"/>
</dbReference>
<sequence length="198" mass="22662">MSDITFSFPKIHSFPPLFTLQPNATIQLNQLNSWCDIILSYCQHYKITSLSINGSILYSQDELLDTNTVPPIFENPTIHRVVNDDFKQHIFKHLIHKLNKAEYIDTKRPELGILIYWRSLTEWSKIIYDFVEGSGQLGTILTVYELTKLEDSGIPLDLKNLDYVLLVKILKNVLIKQGKAQIIMNDDGSDQIGGVKIV</sequence>
<dbReference type="RefSeq" id="XP_020076447.1">
    <property type="nucleotide sequence ID" value="XM_020221415.1"/>
</dbReference>
<evidence type="ECO:0000256" key="3">
    <source>
        <dbReference type="ARBA" id="ARBA00022927"/>
    </source>
</evidence>